<keyword evidence="7 17" id="KW-0812">Transmembrane</keyword>
<name>A0A2V1K334_9BURK</name>
<reference evidence="19" key="1">
    <citation type="submission" date="2018-05" db="EMBL/GenBank/DDBJ databases">
        <authorList>
            <person name="Li Y."/>
        </authorList>
    </citation>
    <scope>NUCLEOTIDE SEQUENCE [LARGE SCALE GENOMIC DNA]</scope>
    <source>
        <strain evidence="19">3d-2-2</strain>
    </source>
</reference>
<dbReference type="GO" id="GO:0015078">
    <property type="term" value="F:proton transmembrane transporter activity"/>
    <property type="evidence" value="ECO:0007669"/>
    <property type="project" value="TreeGrafter"/>
</dbReference>
<dbReference type="InterPro" id="IPR014210">
    <property type="entry name" value="Cyt_o_ubiqinol_oxidase_su4"/>
</dbReference>
<dbReference type="PANTHER" id="PTHR36835:SF1">
    <property type="entry name" value="CYTOCHROME BO(3) UBIQUINOL OXIDASE SUBUNIT 4"/>
    <property type="match status" value="1"/>
</dbReference>
<evidence type="ECO:0000256" key="15">
    <source>
        <dbReference type="ARBA" id="ARBA00031887"/>
    </source>
</evidence>
<keyword evidence="11 17" id="KW-0472">Membrane</keyword>
<comment type="function">
    <text evidence="12">Cytochrome bo(3) ubiquinol terminal oxidase is the component of the aerobic respiratory chain of E.coli that predominates when cells are grown at high aeration. Has proton pump activity across the membrane in addition to electron transfer, pumping 2 protons/electron.</text>
</comment>
<keyword evidence="5" id="KW-0813">Transport</keyword>
<dbReference type="GO" id="GO:0005886">
    <property type="term" value="C:plasma membrane"/>
    <property type="evidence" value="ECO:0007669"/>
    <property type="project" value="UniProtKB-SubCell"/>
</dbReference>
<evidence type="ECO:0000256" key="5">
    <source>
        <dbReference type="ARBA" id="ARBA00022448"/>
    </source>
</evidence>
<dbReference type="Pfam" id="PF03626">
    <property type="entry name" value="COX4_pro"/>
    <property type="match status" value="1"/>
</dbReference>
<dbReference type="PANTHER" id="PTHR36835">
    <property type="entry name" value="CYTOCHROME BO(3) UBIQUINOL OXIDASE SUBUNIT 4"/>
    <property type="match status" value="1"/>
</dbReference>
<feature type="transmembrane region" description="Helical" evidence="17">
    <location>
        <begin position="79"/>
        <end position="101"/>
    </location>
</feature>
<comment type="subunit">
    <text evidence="3">Heterooctamer of two A chains, two B chains, two C chains and two D chains.</text>
</comment>
<evidence type="ECO:0000256" key="13">
    <source>
        <dbReference type="ARBA" id="ARBA00030071"/>
    </source>
</evidence>
<evidence type="ECO:0000313" key="19">
    <source>
        <dbReference type="Proteomes" id="UP000245212"/>
    </source>
</evidence>
<comment type="subcellular location">
    <subcellularLocation>
        <location evidence="1">Cell membrane</location>
        <topology evidence="1">Multi-pass membrane protein</topology>
    </subcellularLocation>
</comment>
<dbReference type="RefSeq" id="WP_109060038.1">
    <property type="nucleotide sequence ID" value="NZ_QETA01000001.1"/>
</dbReference>
<evidence type="ECO:0000256" key="6">
    <source>
        <dbReference type="ARBA" id="ARBA00022475"/>
    </source>
</evidence>
<comment type="caution">
    <text evidence="18">The sequence shown here is derived from an EMBL/GenBank/DDBJ whole genome shotgun (WGS) entry which is preliminary data.</text>
</comment>
<evidence type="ECO:0000256" key="3">
    <source>
        <dbReference type="ARBA" id="ARBA00011700"/>
    </source>
</evidence>
<dbReference type="EMBL" id="QETA01000001">
    <property type="protein sequence ID" value="PWF24633.1"/>
    <property type="molecule type" value="Genomic_DNA"/>
</dbReference>
<keyword evidence="9 17" id="KW-1133">Transmembrane helix</keyword>
<dbReference type="GO" id="GO:0009319">
    <property type="term" value="C:cytochrome o ubiquinol oxidase complex"/>
    <property type="evidence" value="ECO:0007669"/>
    <property type="project" value="TreeGrafter"/>
</dbReference>
<sequence>MSHEHTTPAGESHGSTKSYIVGFILSAVLTLIPFGLVMYGVLPKPVTLLLIVAFAVIQIVVQLVYFLHMNRHSESGWNLMSFIFTVVIVVIVVVLSIWIIWNMHYNMMIH</sequence>
<dbReference type="InterPro" id="IPR005171">
    <property type="entry name" value="Cyt_c_oxidase_su4_prok"/>
</dbReference>
<evidence type="ECO:0000256" key="8">
    <source>
        <dbReference type="ARBA" id="ARBA00022982"/>
    </source>
</evidence>
<evidence type="ECO:0000256" key="17">
    <source>
        <dbReference type="SAM" id="Phobius"/>
    </source>
</evidence>
<keyword evidence="6" id="KW-1003">Cell membrane</keyword>
<evidence type="ECO:0000256" key="14">
    <source>
        <dbReference type="ARBA" id="ARBA00030211"/>
    </source>
</evidence>
<dbReference type="AlphaFoldDB" id="A0A2V1K334"/>
<proteinExistence type="inferred from homology"/>
<accession>A0A2V1K334</accession>
<protein>
    <recommendedName>
        <fullName evidence="4">Cytochrome bo(3) ubiquinol oxidase subunit 4</fullName>
    </recommendedName>
    <alternativeName>
        <fullName evidence="16">Cytochrome o ubiquinol oxidase subunit 4</fullName>
    </alternativeName>
    <alternativeName>
        <fullName evidence="13">Oxidase bo(3) subunit 4</fullName>
    </alternativeName>
    <alternativeName>
        <fullName evidence="14">Ubiquinol oxidase polypeptide IV</fullName>
    </alternativeName>
    <alternativeName>
        <fullName evidence="15">Ubiquinol oxidase subunit 4</fullName>
    </alternativeName>
</protein>
<evidence type="ECO:0000256" key="7">
    <source>
        <dbReference type="ARBA" id="ARBA00022692"/>
    </source>
</evidence>
<evidence type="ECO:0000256" key="9">
    <source>
        <dbReference type="ARBA" id="ARBA00022989"/>
    </source>
</evidence>
<evidence type="ECO:0000256" key="4">
    <source>
        <dbReference type="ARBA" id="ARBA00014689"/>
    </source>
</evidence>
<evidence type="ECO:0000256" key="2">
    <source>
        <dbReference type="ARBA" id="ARBA00008079"/>
    </source>
</evidence>
<organism evidence="18 19">
    <name type="scientific">Corticimicrobacter populi</name>
    <dbReference type="NCBI Taxonomy" id="2175229"/>
    <lineage>
        <taxon>Bacteria</taxon>
        <taxon>Pseudomonadati</taxon>
        <taxon>Pseudomonadota</taxon>
        <taxon>Betaproteobacteria</taxon>
        <taxon>Burkholderiales</taxon>
        <taxon>Alcaligenaceae</taxon>
        <taxon>Corticimicrobacter</taxon>
    </lineage>
</organism>
<evidence type="ECO:0000256" key="16">
    <source>
        <dbReference type="ARBA" id="ARBA00032185"/>
    </source>
</evidence>
<dbReference type="NCBIfam" id="TIGR02847">
    <property type="entry name" value="CyoD"/>
    <property type="match status" value="1"/>
</dbReference>
<gene>
    <name evidence="18" type="primary">cyoD</name>
    <name evidence="18" type="ORF">DD235_00045</name>
</gene>
<dbReference type="Proteomes" id="UP000245212">
    <property type="component" value="Unassembled WGS sequence"/>
</dbReference>
<evidence type="ECO:0000256" key="1">
    <source>
        <dbReference type="ARBA" id="ARBA00004651"/>
    </source>
</evidence>
<evidence type="ECO:0000256" key="11">
    <source>
        <dbReference type="ARBA" id="ARBA00023136"/>
    </source>
</evidence>
<evidence type="ECO:0000256" key="10">
    <source>
        <dbReference type="ARBA" id="ARBA00023002"/>
    </source>
</evidence>
<feature type="transmembrane region" description="Helical" evidence="17">
    <location>
        <begin position="20"/>
        <end position="42"/>
    </location>
</feature>
<dbReference type="GO" id="GO:0015990">
    <property type="term" value="P:electron transport coupled proton transport"/>
    <property type="evidence" value="ECO:0007669"/>
    <property type="project" value="InterPro"/>
</dbReference>
<dbReference type="GO" id="GO:0019646">
    <property type="term" value="P:aerobic electron transport chain"/>
    <property type="evidence" value="ECO:0007669"/>
    <property type="project" value="TreeGrafter"/>
</dbReference>
<keyword evidence="8" id="KW-0249">Electron transport</keyword>
<feature type="transmembrane region" description="Helical" evidence="17">
    <location>
        <begin position="48"/>
        <end position="67"/>
    </location>
</feature>
<evidence type="ECO:0000313" key="18">
    <source>
        <dbReference type="EMBL" id="PWF24633.1"/>
    </source>
</evidence>
<keyword evidence="10" id="KW-0560">Oxidoreductase</keyword>
<evidence type="ECO:0000256" key="12">
    <source>
        <dbReference type="ARBA" id="ARBA00025694"/>
    </source>
</evidence>
<keyword evidence="19" id="KW-1185">Reference proteome</keyword>
<comment type="similarity">
    <text evidence="2">Belongs to the cytochrome c oxidase bacterial subunit 4 family.</text>
</comment>
<dbReference type="GO" id="GO:0009486">
    <property type="term" value="F:cytochrome bo3 ubiquinol oxidase activity"/>
    <property type="evidence" value="ECO:0007669"/>
    <property type="project" value="InterPro"/>
</dbReference>
<dbReference type="InterPro" id="IPR050968">
    <property type="entry name" value="Cytochrome_c_oxidase_bac_sub4"/>
</dbReference>